<evidence type="ECO:0000313" key="2">
    <source>
        <dbReference type="EMBL" id="OAQ31733.1"/>
    </source>
</evidence>
<keyword evidence="1" id="KW-1133">Transmembrane helix</keyword>
<dbReference type="EMBL" id="KV442028">
    <property type="protein sequence ID" value="OAQ31733.1"/>
    <property type="molecule type" value="Genomic_DNA"/>
</dbReference>
<sequence>MPTFSSSSLSITRIITIGFQSPDPLEHPACDDKSVWCTVLLFRLFFNFFTSYSLTTSVGSIFIFCVETVRIPRIISAGILGVGLVFIAAIFACFKMGFDHIAKTLLSEIYGGNLREDLVLAKHNP</sequence>
<evidence type="ECO:0000256" key="1">
    <source>
        <dbReference type="SAM" id="Phobius"/>
    </source>
</evidence>
<feature type="transmembrane region" description="Helical" evidence="1">
    <location>
        <begin position="78"/>
        <end position="98"/>
    </location>
</feature>
<organism evidence="2 3">
    <name type="scientific">Linnemannia elongata AG-77</name>
    <dbReference type="NCBI Taxonomy" id="1314771"/>
    <lineage>
        <taxon>Eukaryota</taxon>
        <taxon>Fungi</taxon>
        <taxon>Fungi incertae sedis</taxon>
        <taxon>Mucoromycota</taxon>
        <taxon>Mortierellomycotina</taxon>
        <taxon>Mortierellomycetes</taxon>
        <taxon>Mortierellales</taxon>
        <taxon>Mortierellaceae</taxon>
        <taxon>Linnemannia</taxon>
    </lineage>
</organism>
<name>A0A197K3G7_9FUNG</name>
<reference evidence="2 3" key="1">
    <citation type="submission" date="2016-05" db="EMBL/GenBank/DDBJ databases">
        <title>Genome sequencing reveals origins of a unique bacterial endosymbiosis in the earliest lineages of terrestrial Fungi.</title>
        <authorList>
            <consortium name="DOE Joint Genome Institute"/>
            <person name="Uehling J."/>
            <person name="Gryganskyi A."/>
            <person name="Hameed K."/>
            <person name="Tschaplinski T."/>
            <person name="Misztal P."/>
            <person name="Wu S."/>
            <person name="Desiro A."/>
            <person name="Vande Pol N."/>
            <person name="Du Z.-Y."/>
            <person name="Zienkiewicz A."/>
            <person name="Zienkiewicz K."/>
            <person name="Morin E."/>
            <person name="Tisserant E."/>
            <person name="Splivallo R."/>
            <person name="Hainaut M."/>
            <person name="Henrissat B."/>
            <person name="Ohm R."/>
            <person name="Kuo A."/>
            <person name="Yan J."/>
            <person name="Lipzen A."/>
            <person name="Nolan M."/>
            <person name="Labutti K."/>
            <person name="Barry K."/>
            <person name="Goldstein A."/>
            <person name="Labbe J."/>
            <person name="Schadt C."/>
            <person name="Tuskan G."/>
            <person name="Grigoriev I."/>
            <person name="Martin F."/>
            <person name="Vilgalys R."/>
            <person name="Bonito G."/>
        </authorList>
    </citation>
    <scope>NUCLEOTIDE SEQUENCE [LARGE SCALE GENOMIC DNA]</scope>
    <source>
        <strain evidence="2 3">AG-77</strain>
    </source>
</reference>
<accession>A0A197K3G7</accession>
<protein>
    <submittedName>
        <fullName evidence="2">Uncharacterized protein</fullName>
    </submittedName>
</protein>
<keyword evidence="3" id="KW-1185">Reference proteome</keyword>
<evidence type="ECO:0000313" key="3">
    <source>
        <dbReference type="Proteomes" id="UP000078512"/>
    </source>
</evidence>
<dbReference type="Proteomes" id="UP000078512">
    <property type="component" value="Unassembled WGS sequence"/>
</dbReference>
<gene>
    <name evidence="2" type="ORF">K457DRAFT_30548</name>
</gene>
<feature type="transmembrane region" description="Helical" evidence="1">
    <location>
        <begin position="44"/>
        <end position="66"/>
    </location>
</feature>
<keyword evidence="1" id="KW-0472">Membrane</keyword>
<keyword evidence="1" id="KW-0812">Transmembrane</keyword>
<dbReference type="AlphaFoldDB" id="A0A197K3G7"/>
<proteinExistence type="predicted"/>